<dbReference type="PANTHER" id="PTHR43364:SF4">
    <property type="entry name" value="NAD(P)-LINKED OXIDOREDUCTASE SUPERFAMILY PROTEIN"/>
    <property type="match status" value="1"/>
</dbReference>
<dbReference type="Pfam" id="PF00248">
    <property type="entry name" value="Aldo_ket_red"/>
    <property type="match status" value="1"/>
</dbReference>
<proteinExistence type="predicted"/>
<evidence type="ECO:0000313" key="3">
    <source>
        <dbReference type="EMBL" id="QDL92078.1"/>
    </source>
</evidence>
<dbReference type="Gene3D" id="3.20.20.100">
    <property type="entry name" value="NADP-dependent oxidoreductase domain"/>
    <property type="match status" value="1"/>
</dbReference>
<accession>A0A5B8FHJ2</accession>
<dbReference type="InterPro" id="IPR050523">
    <property type="entry name" value="AKR_Detox_Biosynth"/>
</dbReference>
<dbReference type="OrthoDB" id="9803483at2"/>
<name>A0A5B8FHJ2_9RHOB</name>
<dbReference type="SUPFAM" id="SSF51430">
    <property type="entry name" value="NAD(P)-linked oxidoreductase"/>
    <property type="match status" value="1"/>
</dbReference>
<dbReference type="RefSeq" id="WP_138571873.1">
    <property type="nucleotide sequence ID" value="NZ_CP040818.1"/>
</dbReference>
<dbReference type="PRINTS" id="PR00069">
    <property type="entry name" value="ALDKETRDTASE"/>
</dbReference>
<evidence type="ECO:0000256" key="1">
    <source>
        <dbReference type="ARBA" id="ARBA00023002"/>
    </source>
</evidence>
<dbReference type="PANTHER" id="PTHR43364">
    <property type="entry name" value="NADH-SPECIFIC METHYLGLYOXAL REDUCTASE-RELATED"/>
    <property type="match status" value="1"/>
</dbReference>
<dbReference type="GO" id="GO:0016491">
    <property type="term" value="F:oxidoreductase activity"/>
    <property type="evidence" value="ECO:0007669"/>
    <property type="project" value="UniProtKB-KW"/>
</dbReference>
<dbReference type="InterPro" id="IPR036812">
    <property type="entry name" value="NAD(P)_OxRdtase_dom_sf"/>
</dbReference>
<sequence>MEKRPLGRSGLEVSVLGLGTMMFHTQLDRAAAWAQMDRCLDVGCDFFDTAEIYPIPPAAEYVGRSEEFIGDWMAERGTRTRILLATKVAGRNDDNTWIRPGRTPRVSSRDILEAVEGSLRRLKTDVIDLYQIHWPDRQSPRFANDRHGFVPFDDDWVPLEEAVSAMGQLIAAGKIRSWGLSNDTPWGTMKCIALAEAMGVDRPVSVQNPYSLLNRIYENGLAEVGMMEDVGLLTYSPLAQGYLSGKYLDGKVPAGARKSFMGERMTRYEGASSEDAIRAYLGVAADFGLDPNAMALRWSVSKPWVASSIFGAANPEQLETVFASLKIDWTPELDAAVNAVHARWTNPAP</sequence>
<dbReference type="EMBL" id="CP040818">
    <property type="protein sequence ID" value="QDL92078.1"/>
    <property type="molecule type" value="Genomic_DNA"/>
</dbReference>
<dbReference type="InterPro" id="IPR023210">
    <property type="entry name" value="NADP_OxRdtase_dom"/>
</dbReference>
<evidence type="ECO:0000259" key="2">
    <source>
        <dbReference type="Pfam" id="PF00248"/>
    </source>
</evidence>
<reference evidence="3 4" key="1">
    <citation type="submission" date="2019-06" db="EMBL/GenBank/DDBJ databases">
        <title>Genome sequence of Rhodobacteraceae bacterium D4M1.</title>
        <authorList>
            <person name="Cao J."/>
        </authorList>
    </citation>
    <scope>NUCLEOTIDE SEQUENCE [LARGE SCALE GENOMIC DNA]</scope>
    <source>
        <strain evidence="3 4">D4M1</strain>
    </source>
</reference>
<organism evidence="3 4">
    <name type="scientific">Paroceanicella profunda</name>
    <dbReference type="NCBI Taxonomy" id="2579971"/>
    <lineage>
        <taxon>Bacteria</taxon>
        <taxon>Pseudomonadati</taxon>
        <taxon>Pseudomonadota</taxon>
        <taxon>Alphaproteobacteria</taxon>
        <taxon>Rhodobacterales</taxon>
        <taxon>Paracoccaceae</taxon>
        <taxon>Paroceanicella</taxon>
    </lineage>
</organism>
<protein>
    <submittedName>
        <fullName evidence="3">Aldo/keto reductase</fullName>
    </submittedName>
</protein>
<dbReference type="InterPro" id="IPR020471">
    <property type="entry name" value="AKR"/>
</dbReference>
<keyword evidence="1" id="KW-0560">Oxidoreductase</keyword>
<gene>
    <name evidence="3" type="ORF">FDP22_10005</name>
</gene>
<dbReference type="CDD" id="cd19094">
    <property type="entry name" value="AKR_Tas-like"/>
    <property type="match status" value="1"/>
</dbReference>
<feature type="domain" description="NADP-dependent oxidoreductase" evidence="2">
    <location>
        <begin position="16"/>
        <end position="332"/>
    </location>
</feature>
<evidence type="ECO:0000313" key="4">
    <source>
        <dbReference type="Proteomes" id="UP000305888"/>
    </source>
</evidence>
<dbReference type="AlphaFoldDB" id="A0A5B8FHJ2"/>
<keyword evidence="4" id="KW-1185">Reference proteome</keyword>
<dbReference type="Proteomes" id="UP000305888">
    <property type="component" value="Chromosome"/>
</dbReference>
<dbReference type="KEGG" id="ppru:FDP22_10005"/>